<reference evidence="1" key="1">
    <citation type="journal article" date="2021" name="Proc. Natl. Acad. Sci. U.S.A.">
        <title>A Catalog of Tens of Thousands of Viruses from Human Metagenomes Reveals Hidden Associations with Chronic Diseases.</title>
        <authorList>
            <person name="Tisza M.J."/>
            <person name="Buck C.B."/>
        </authorList>
    </citation>
    <scope>NUCLEOTIDE SEQUENCE</scope>
    <source>
        <strain evidence="1">CtRTx18</strain>
    </source>
</reference>
<name>A0A8S5VP70_9CAUD</name>
<dbReference type="EMBL" id="BK035340">
    <property type="protein sequence ID" value="DAG94399.1"/>
    <property type="molecule type" value="Genomic_DNA"/>
</dbReference>
<proteinExistence type="predicted"/>
<protein>
    <submittedName>
        <fullName evidence="1">Uncharacterized protein</fullName>
    </submittedName>
</protein>
<evidence type="ECO:0000313" key="1">
    <source>
        <dbReference type="EMBL" id="DAG94399.1"/>
    </source>
</evidence>
<accession>A0A8S5VP70</accession>
<organism evidence="1">
    <name type="scientific">Ackermannviridae sp</name>
    <dbReference type="NCBI Taxonomy" id="2831612"/>
    <lineage>
        <taxon>Viruses</taxon>
        <taxon>Duplodnaviria</taxon>
        <taxon>Heunggongvirae</taxon>
        <taxon>Uroviricota</taxon>
        <taxon>Caudoviricetes</taxon>
        <taxon>Pantevenvirales</taxon>
        <taxon>Ackermannviridae</taxon>
    </lineage>
</organism>
<sequence>MRKITETDLAGKGNIGRPDIPGVSTAEMQRILDELSRDVIVPAFNELSGQVETAVNDRYTKEETDRKLNEKVFEIGAGDMAKSVYDPGNNGVNVTVQPWNCVKSGTVYYLSGSGTTGRCKIPEAWTSGDTFSVNGNVVPAYCGADAVDGDTIVAGRWVLFTYDGTQLNFSGGGGLGLSKLAQATAAADNVLAGKSFYAVDKTLKEGNMPNLGAVDTTINPGSSYAVPVGYHNGGGRVKAATWTKDKYLYLVIQYQSGYGNPIPEYAATVVAQGIPEPGFLAHYSGAGKVNAVTNVCNANMLNIEAYAGNGTAQITPLTYLYDIFHKTNHDPGVVYTLNPGVYCYRMR</sequence>